<dbReference type="SMART" id="SM00173">
    <property type="entry name" value="RAS"/>
    <property type="match status" value="1"/>
</dbReference>
<accession>A0A8C4RUL0</accession>
<dbReference type="SUPFAM" id="SSF52540">
    <property type="entry name" value="P-loop containing nucleoside triphosphate hydrolases"/>
    <property type="match status" value="1"/>
</dbReference>
<evidence type="ECO:0000313" key="13">
    <source>
        <dbReference type="Ensembl" id="ENSECRP00000007135.1"/>
    </source>
</evidence>
<dbReference type="GO" id="GO:0012505">
    <property type="term" value="C:endomembrane system"/>
    <property type="evidence" value="ECO:0007669"/>
    <property type="project" value="UniProtKB-SubCell"/>
</dbReference>
<evidence type="ECO:0000256" key="6">
    <source>
        <dbReference type="ARBA" id="ARBA00022801"/>
    </source>
</evidence>
<dbReference type="PROSITE" id="PS51419">
    <property type="entry name" value="RAB"/>
    <property type="match status" value="1"/>
</dbReference>
<evidence type="ECO:0000256" key="3">
    <source>
        <dbReference type="ARBA" id="ARBA00022475"/>
    </source>
</evidence>
<dbReference type="InterPro" id="IPR001806">
    <property type="entry name" value="Small_GTPase"/>
</dbReference>
<reference evidence="13" key="3">
    <citation type="submission" date="2025-09" db="UniProtKB">
        <authorList>
            <consortium name="Ensembl"/>
        </authorList>
    </citation>
    <scope>IDENTIFICATION</scope>
</reference>
<dbReference type="Ensembl" id="ENSECRT00000007248.1">
    <property type="protein sequence ID" value="ENSECRP00000007135.1"/>
    <property type="gene ID" value="ENSECRG00000004757.1"/>
</dbReference>
<keyword evidence="10" id="KW-0636">Prenylation</keyword>
<name>A0A8C4RUL0_ERPCA</name>
<sequence>MVMTIKIAILGARGVGKTAIVRQFLYNEFSETYVPTKKRRVYLPAAVLNEHVHNLQIMDFPSIPSFPVNTFQEWANACCRGVRSAHAYILVYDICCFDSFEYIKTIRQQIVETRLMGTTETPIIIVGNKRDLQRNRVIPRRNVSNLVKKNWKCGYIECSAKYNWHVLLLFSELLKSVGCGHCKHVHTTIRFQGALRRDRCSIM</sequence>
<dbReference type="InterPro" id="IPR052661">
    <property type="entry name" value="Ras-like_GTPase_Reg"/>
</dbReference>
<evidence type="ECO:0000256" key="1">
    <source>
        <dbReference type="ARBA" id="ARBA00004193"/>
    </source>
</evidence>
<protein>
    <recommendedName>
        <fullName evidence="2">small monomeric GTPase</fullName>
        <ecNumber evidence="2">3.6.5.2</ecNumber>
    </recommendedName>
</protein>
<evidence type="ECO:0000256" key="8">
    <source>
        <dbReference type="ARBA" id="ARBA00023136"/>
    </source>
</evidence>
<dbReference type="FunFam" id="3.40.50.300:FF:000625">
    <property type="entry name" value="Ras-like protein family member 10B"/>
    <property type="match status" value="1"/>
</dbReference>
<dbReference type="PROSITE" id="PS51421">
    <property type="entry name" value="RAS"/>
    <property type="match status" value="1"/>
</dbReference>
<evidence type="ECO:0000256" key="11">
    <source>
        <dbReference type="ARBA" id="ARBA00046278"/>
    </source>
</evidence>
<evidence type="ECO:0000313" key="14">
    <source>
        <dbReference type="Proteomes" id="UP000694620"/>
    </source>
</evidence>
<gene>
    <name evidence="13" type="primary">RASL10B</name>
</gene>
<keyword evidence="8" id="KW-0472">Membrane</keyword>
<evidence type="ECO:0000256" key="4">
    <source>
        <dbReference type="ARBA" id="ARBA00022481"/>
    </source>
</evidence>
<dbReference type="OrthoDB" id="299781at2759"/>
<dbReference type="Gene3D" id="3.40.50.300">
    <property type="entry name" value="P-loop containing nucleotide triphosphate hydrolases"/>
    <property type="match status" value="1"/>
</dbReference>
<dbReference type="Pfam" id="PF00071">
    <property type="entry name" value="Ras"/>
    <property type="match status" value="1"/>
</dbReference>
<dbReference type="PANTHER" id="PTHR46350:SF2">
    <property type="entry name" value="RAS LIKE FAMILY 10 MEMBER B"/>
    <property type="match status" value="1"/>
</dbReference>
<dbReference type="EC" id="3.6.5.2" evidence="2"/>
<proteinExistence type="predicted"/>
<dbReference type="PRINTS" id="PR00449">
    <property type="entry name" value="RASTRNSFRMNG"/>
</dbReference>
<keyword evidence="14" id="KW-1185">Reference proteome</keyword>
<dbReference type="SMART" id="SM00174">
    <property type="entry name" value="RHO"/>
    <property type="match status" value="1"/>
</dbReference>
<dbReference type="GO" id="GO:0005525">
    <property type="term" value="F:GTP binding"/>
    <property type="evidence" value="ECO:0007669"/>
    <property type="project" value="UniProtKB-KW"/>
</dbReference>
<dbReference type="GO" id="GO:0003925">
    <property type="term" value="F:G protein activity"/>
    <property type="evidence" value="ECO:0007669"/>
    <property type="project" value="UniProtKB-EC"/>
</dbReference>
<evidence type="ECO:0000256" key="9">
    <source>
        <dbReference type="ARBA" id="ARBA00023288"/>
    </source>
</evidence>
<dbReference type="PANTHER" id="PTHR46350">
    <property type="entry name" value="RAS LIKE FAMILY 10 MEMBER B-RELATED"/>
    <property type="match status" value="1"/>
</dbReference>
<evidence type="ECO:0000256" key="12">
    <source>
        <dbReference type="ARBA" id="ARBA00048098"/>
    </source>
</evidence>
<keyword evidence="9" id="KW-0449">Lipoprotein</keyword>
<reference evidence="13" key="1">
    <citation type="submission" date="2021-06" db="EMBL/GenBank/DDBJ databases">
        <authorList>
            <consortium name="Wellcome Sanger Institute Data Sharing"/>
        </authorList>
    </citation>
    <scope>NUCLEOTIDE SEQUENCE [LARGE SCALE GENOMIC DNA]</scope>
</reference>
<keyword evidence="4" id="KW-0488">Methylation</keyword>
<dbReference type="AlphaFoldDB" id="A0A8C4RUL0"/>
<dbReference type="SMART" id="SM00175">
    <property type="entry name" value="RAB"/>
    <property type="match status" value="1"/>
</dbReference>
<evidence type="ECO:0000256" key="2">
    <source>
        <dbReference type="ARBA" id="ARBA00011984"/>
    </source>
</evidence>
<evidence type="ECO:0000256" key="10">
    <source>
        <dbReference type="ARBA" id="ARBA00023289"/>
    </source>
</evidence>
<organism evidence="13 14">
    <name type="scientific">Erpetoichthys calabaricus</name>
    <name type="common">Rope fish</name>
    <name type="synonym">Calamoichthys calabaricus</name>
    <dbReference type="NCBI Taxonomy" id="27687"/>
    <lineage>
        <taxon>Eukaryota</taxon>
        <taxon>Metazoa</taxon>
        <taxon>Chordata</taxon>
        <taxon>Craniata</taxon>
        <taxon>Vertebrata</taxon>
        <taxon>Euteleostomi</taxon>
        <taxon>Actinopterygii</taxon>
        <taxon>Polypteriformes</taxon>
        <taxon>Polypteridae</taxon>
        <taxon>Erpetoichthys</taxon>
    </lineage>
</organism>
<comment type="subcellular location">
    <subcellularLocation>
        <location evidence="1">Cell membrane</location>
        <topology evidence="1">Lipid-anchor</topology>
    </subcellularLocation>
    <subcellularLocation>
        <location evidence="11">Endomembrane system</location>
        <topology evidence="11">Lipid-anchor</topology>
        <orientation evidence="11">Cytoplasmic side</orientation>
    </subcellularLocation>
</comment>
<keyword evidence="7" id="KW-0342">GTP-binding</keyword>
<keyword evidence="3" id="KW-1003">Cell membrane</keyword>
<reference evidence="13" key="2">
    <citation type="submission" date="2025-08" db="UniProtKB">
        <authorList>
            <consortium name="Ensembl"/>
        </authorList>
    </citation>
    <scope>IDENTIFICATION</scope>
</reference>
<dbReference type="Proteomes" id="UP000694620">
    <property type="component" value="Chromosome 8"/>
</dbReference>
<dbReference type="InterPro" id="IPR027417">
    <property type="entry name" value="P-loop_NTPase"/>
</dbReference>
<keyword evidence="5" id="KW-0547">Nucleotide-binding</keyword>
<dbReference type="GeneTree" id="ENSGT00940000160764"/>
<evidence type="ECO:0000256" key="7">
    <source>
        <dbReference type="ARBA" id="ARBA00023134"/>
    </source>
</evidence>
<dbReference type="GO" id="GO:0005886">
    <property type="term" value="C:plasma membrane"/>
    <property type="evidence" value="ECO:0007669"/>
    <property type="project" value="UniProtKB-SubCell"/>
</dbReference>
<keyword evidence="6" id="KW-0378">Hydrolase</keyword>
<comment type="catalytic activity">
    <reaction evidence="12">
        <text>GTP + H2O = GDP + phosphate + H(+)</text>
        <dbReference type="Rhea" id="RHEA:19669"/>
        <dbReference type="ChEBI" id="CHEBI:15377"/>
        <dbReference type="ChEBI" id="CHEBI:15378"/>
        <dbReference type="ChEBI" id="CHEBI:37565"/>
        <dbReference type="ChEBI" id="CHEBI:43474"/>
        <dbReference type="ChEBI" id="CHEBI:58189"/>
        <dbReference type="EC" id="3.6.5.2"/>
    </reaction>
</comment>
<evidence type="ECO:0000256" key="5">
    <source>
        <dbReference type="ARBA" id="ARBA00022741"/>
    </source>
</evidence>